<keyword evidence="7" id="KW-0297">G-protein coupled receptor</keyword>
<dbReference type="Gene3D" id="2.10.50.30">
    <property type="entry name" value="GPCR, family 3, nine cysteines domain"/>
    <property type="match status" value="1"/>
</dbReference>
<feature type="transmembrane region" description="Helical" evidence="13">
    <location>
        <begin position="480"/>
        <end position="499"/>
    </location>
</feature>
<feature type="transmembrane region" description="Helical" evidence="13">
    <location>
        <begin position="653"/>
        <end position="675"/>
    </location>
</feature>
<proteinExistence type="inferred from homology"/>
<dbReference type="PANTHER" id="PTHR24060">
    <property type="entry name" value="METABOTROPIC GLUTAMATE RECEPTOR"/>
    <property type="match status" value="1"/>
</dbReference>
<dbReference type="Ensembl" id="ENSCCRT00010028007.1">
    <property type="protein sequence ID" value="ENSCCRP00010025519.1"/>
    <property type="gene ID" value="ENSCCRG00010008638.1"/>
</dbReference>
<dbReference type="FunFam" id="3.40.50.2300:FF:000176">
    <property type="entry name" value="metabotropic glutamate receptor 7"/>
    <property type="match status" value="1"/>
</dbReference>
<dbReference type="Gene3D" id="3.40.50.2300">
    <property type="match status" value="2"/>
</dbReference>
<evidence type="ECO:0000256" key="1">
    <source>
        <dbReference type="ARBA" id="ARBA00004651"/>
    </source>
</evidence>
<keyword evidence="3" id="KW-1003">Cell membrane</keyword>
<dbReference type="PROSITE" id="PS50259">
    <property type="entry name" value="G_PROTEIN_RECEP_F3_4"/>
    <property type="match status" value="1"/>
</dbReference>
<dbReference type="Pfam" id="PF07562">
    <property type="entry name" value="NCD3G"/>
    <property type="match status" value="1"/>
</dbReference>
<dbReference type="InterPro" id="IPR000162">
    <property type="entry name" value="GPCR_3_mtglu_rcpt"/>
</dbReference>
<keyword evidence="5" id="KW-0732">Signal</keyword>
<evidence type="ECO:0000256" key="11">
    <source>
        <dbReference type="ARBA" id="ARBA00023180"/>
    </source>
</evidence>
<dbReference type="SUPFAM" id="SSF53822">
    <property type="entry name" value="Periplasmic binding protein-like I"/>
    <property type="match status" value="1"/>
</dbReference>
<reference evidence="15" key="2">
    <citation type="submission" date="2025-09" db="UniProtKB">
        <authorList>
            <consortium name="Ensembl"/>
        </authorList>
    </citation>
    <scope>IDENTIFICATION</scope>
</reference>
<dbReference type="InterPro" id="IPR017979">
    <property type="entry name" value="GPCR_3_CS"/>
</dbReference>
<evidence type="ECO:0000256" key="5">
    <source>
        <dbReference type="ARBA" id="ARBA00022729"/>
    </source>
</evidence>
<evidence type="ECO:0000256" key="2">
    <source>
        <dbReference type="ARBA" id="ARBA00007242"/>
    </source>
</evidence>
<evidence type="ECO:0000256" key="12">
    <source>
        <dbReference type="ARBA" id="ARBA00023224"/>
    </source>
</evidence>
<accession>A0A8C1J208</accession>
<evidence type="ECO:0000256" key="8">
    <source>
        <dbReference type="ARBA" id="ARBA00023136"/>
    </source>
</evidence>
<dbReference type="GO" id="GO:0004930">
    <property type="term" value="F:G protein-coupled receptor activity"/>
    <property type="evidence" value="ECO:0007669"/>
    <property type="project" value="UniProtKB-KW"/>
</dbReference>
<comment type="similarity">
    <text evidence="2">Belongs to the G-protein coupled receptor 3 family.</text>
</comment>
<evidence type="ECO:0000256" key="4">
    <source>
        <dbReference type="ARBA" id="ARBA00022692"/>
    </source>
</evidence>
<dbReference type="InterPro" id="IPR028082">
    <property type="entry name" value="Peripla_BP_I"/>
</dbReference>
<name>A0A8C1J208_CYPCA</name>
<keyword evidence="10" id="KW-0675">Receptor</keyword>
<dbReference type="PROSITE" id="PS00981">
    <property type="entry name" value="G_PROTEIN_RECEP_F3_3"/>
    <property type="match status" value="1"/>
</dbReference>
<evidence type="ECO:0000256" key="7">
    <source>
        <dbReference type="ARBA" id="ARBA00023040"/>
    </source>
</evidence>
<sequence length="733" mass="82401">MYFSIYASTAPELSDNTRYDFFSRVVPPDSYQAQAMLDIVTAMGWNYVSTLASEGNYGESGVEAFVQISREMGGVCIAQSLKIPREPRPGEFDKIIRRLLETPNARAIIMFANEDDIRRVLDAAKRSNQTGHFLWVGSDSWGSKISPVIQQERVAEGAITILPKRATVEAFDRYFRSRSLSNNRRNVWFAEFWEENFGCKLGMHGKRPGSLKKCTGLEKVGRDSSYEQEGKVQFVMDAVYAMAHALHRMHRDYCFGYPGLCPRMSNINGKELLGYIRSVNFNGSAGTPVVFNQNGDAPGRYDIFQYQITNKSTAEYKVIGQWANKLHLNVDGMRWRTGDPTLRASVCSMPCQMGERKKIVKGVPCCWHCERCEGYNFQASEFSCELCPYEQRPDRNRTGCIPIPIIKLEWHSAWAAVPVFVAVLGILATSFVVVTFVRYNDTPIVRASGREMSYVLLTGIFLCYAITFLMIATPCLAVCSFRRVFLGLGMCFSYAALLTKTNRIHRIFEQGKKSVAAPRFISPASQLVITFSLISVQLLGVFVWFSVDPPHTVVDYGEQRTSDPEKARGVLKCDISDLSLICSLGYSILLMVTCTVYAIKTRGVPETFNEAKPIGFTMYTTCIIWLAFIPIFFGTAQSAERMYIQTTTLTISLSLSASVSLGMLYMPKVYVIIFHPEQNVPKRKRSFKAIVTAATMSGKLVQKGSDRPNGEVKTELCESMETNSEYFTLVDRI</sequence>
<dbReference type="InterPro" id="IPR017978">
    <property type="entry name" value="GPCR_3_C"/>
</dbReference>
<dbReference type="PRINTS" id="PR00248">
    <property type="entry name" value="GPCRMGR"/>
</dbReference>
<dbReference type="InterPro" id="IPR011500">
    <property type="entry name" value="GPCR_3_9-Cys_dom"/>
</dbReference>
<comment type="subcellular location">
    <subcellularLocation>
        <location evidence="1">Cell membrane</location>
        <topology evidence="1">Multi-pass membrane protein</topology>
    </subcellularLocation>
</comment>
<evidence type="ECO:0000256" key="3">
    <source>
        <dbReference type="ARBA" id="ARBA00022475"/>
    </source>
</evidence>
<dbReference type="Proteomes" id="UP000694427">
    <property type="component" value="Unplaced"/>
</dbReference>
<evidence type="ECO:0000256" key="13">
    <source>
        <dbReference type="SAM" id="Phobius"/>
    </source>
</evidence>
<evidence type="ECO:0000256" key="9">
    <source>
        <dbReference type="ARBA" id="ARBA00023157"/>
    </source>
</evidence>
<organism evidence="15 16">
    <name type="scientific">Cyprinus carpio</name>
    <name type="common">Common carp</name>
    <dbReference type="NCBI Taxonomy" id="7962"/>
    <lineage>
        <taxon>Eukaryota</taxon>
        <taxon>Metazoa</taxon>
        <taxon>Chordata</taxon>
        <taxon>Craniata</taxon>
        <taxon>Vertebrata</taxon>
        <taxon>Euteleostomi</taxon>
        <taxon>Actinopterygii</taxon>
        <taxon>Neopterygii</taxon>
        <taxon>Teleostei</taxon>
        <taxon>Ostariophysi</taxon>
        <taxon>Cypriniformes</taxon>
        <taxon>Cyprinidae</taxon>
        <taxon>Cyprininae</taxon>
        <taxon>Cyprinus</taxon>
    </lineage>
</organism>
<dbReference type="AlphaFoldDB" id="A0A8C1J208"/>
<keyword evidence="16" id="KW-1185">Reference proteome</keyword>
<dbReference type="InterPro" id="IPR000337">
    <property type="entry name" value="GPCR_3"/>
</dbReference>
<dbReference type="FunFam" id="2.10.50.30:FF:000001">
    <property type="entry name" value="metabotropic glutamate receptor 1"/>
    <property type="match status" value="1"/>
</dbReference>
<reference evidence="15" key="1">
    <citation type="submission" date="2025-08" db="UniProtKB">
        <authorList>
            <consortium name="Ensembl"/>
        </authorList>
    </citation>
    <scope>IDENTIFICATION</scope>
</reference>
<dbReference type="InterPro" id="IPR050726">
    <property type="entry name" value="mGluR"/>
</dbReference>
<dbReference type="PRINTS" id="PR01054">
    <property type="entry name" value="MTABOTROPC4R"/>
</dbReference>
<protein>
    <submittedName>
        <fullName evidence="15">Glutamate receptor, metabotropic 8a</fullName>
    </submittedName>
</protein>
<dbReference type="GO" id="GO:0005886">
    <property type="term" value="C:plasma membrane"/>
    <property type="evidence" value="ECO:0007669"/>
    <property type="project" value="UniProtKB-SubCell"/>
</dbReference>
<dbReference type="InterPro" id="IPR038550">
    <property type="entry name" value="GPCR_3_9-Cys_sf"/>
</dbReference>
<keyword evidence="6 13" id="KW-1133">Transmembrane helix</keyword>
<dbReference type="Pfam" id="PF00003">
    <property type="entry name" value="7tm_3"/>
    <property type="match status" value="1"/>
</dbReference>
<keyword evidence="9" id="KW-1015">Disulfide bond</keyword>
<gene>
    <name evidence="15" type="primary">LOC109078020</name>
</gene>
<dbReference type="InterPro" id="IPR001828">
    <property type="entry name" value="ANF_lig-bd_rcpt"/>
</dbReference>
<dbReference type="FunFam" id="3.40.50.2300:FF:000009">
    <property type="entry name" value="Glutamate receptor, metabotropic 4"/>
    <property type="match status" value="1"/>
</dbReference>
<feature type="transmembrane region" description="Helical" evidence="13">
    <location>
        <begin position="413"/>
        <end position="434"/>
    </location>
</feature>
<keyword evidence="8 13" id="KW-0472">Membrane</keyword>
<feature type="transmembrane region" description="Helical" evidence="13">
    <location>
        <begin position="454"/>
        <end position="474"/>
    </location>
</feature>
<keyword evidence="11" id="KW-0325">Glycoprotein</keyword>
<evidence type="ECO:0000259" key="14">
    <source>
        <dbReference type="PROSITE" id="PS50259"/>
    </source>
</evidence>
<dbReference type="Pfam" id="PF01094">
    <property type="entry name" value="ANF_receptor"/>
    <property type="match status" value="1"/>
</dbReference>
<feature type="transmembrane region" description="Helical" evidence="13">
    <location>
        <begin position="578"/>
        <end position="599"/>
    </location>
</feature>
<dbReference type="PRINTS" id="PR00593">
    <property type="entry name" value="MTABOTROPICR"/>
</dbReference>
<feature type="transmembrane region" description="Helical" evidence="13">
    <location>
        <begin position="611"/>
        <end position="633"/>
    </location>
</feature>
<dbReference type="InterPro" id="IPR001786">
    <property type="entry name" value="GPCR_3_mGluR4"/>
</dbReference>
<evidence type="ECO:0000313" key="16">
    <source>
        <dbReference type="Proteomes" id="UP000694427"/>
    </source>
</evidence>
<keyword evidence="4 13" id="KW-0812">Transmembrane</keyword>
<evidence type="ECO:0000256" key="6">
    <source>
        <dbReference type="ARBA" id="ARBA00022989"/>
    </source>
</evidence>
<feature type="domain" description="G-protein coupled receptors family 3 profile" evidence="14">
    <location>
        <begin position="414"/>
        <end position="688"/>
    </location>
</feature>
<keyword evidence="12" id="KW-0807">Transducer</keyword>
<evidence type="ECO:0000256" key="10">
    <source>
        <dbReference type="ARBA" id="ARBA00023170"/>
    </source>
</evidence>
<evidence type="ECO:0000313" key="15">
    <source>
        <dbReference type="Ensembl" id="ENSCCRP00010025519.1"/>
    </source>
</evidence>